<dbReference type="VEuPathDB" id="FungiDB:HpaG801763"/>
<proteinExistence type="predicted"/>
<keyword evidence="1" id="KW-0732">Signal</keyword>
<accession>M4B662</accession>
<keyword evidence="3" id="KW-1185">Reference proteome</keyword>
<dbReference type="EMBL" id="JH598543">
    <property type="status" value="NOT_ANNOTATED_CDS"/>
    <property type="molecule type" value="Genomic_DNA"/>
</dbReference>
<feature type="signal peptide" evidence="1">
    <location>
        <begin position="1"/>
        <end position="16"/>
    </location>
</feature>
<dbReference type="HOGENOM" id="CLU_1191853_0_0_1"/>
<reference evidence="2" key="2">
    <citation type="submission" date="2015-06" db="UniProtKB">
        <authorList>
            <consortium name="EnsemblProtists"/>
        </authorList>
    </citation>
    <scope>IDENTIFICATION</scope>
    <source>
        <strain evidence="2">Emoy2</strain>
    </source>
</reference>
<dbReference type="AlphaFoldDB" id="M4B662"/>
<sequence>MRPCYLFVTFLGGALPAGVAPASELAKLGAATQGAHELEDETSGRLLRAHTSAKEDQEGRMIPGSEFFEKAQPVLHNLSINMPNLDEIKANAASYFYLCMRDVLLTDEQRIEAFNDMRRRAVAERLRSIQRNEWSAQSFVVQATFAFQTLIENRDLYYLAISLALAKRMSLYTQEPIASTAVVMEEVQFRWWKRKNVDSEQLREQLQKLPDYVEAAGDGALVDEIVGGYLKIL</sequence>
<dbReference type="InParanoid" id="M4B662"/>
<evidence type="ECO:0000313" key="3">
    <source>
        <dbReference type="Proteomes" id="UP000011713"/>
    </source>
</evidence>
<reference evidence="3" key="1">
    <citation type="journal article" date="2010" name="Science">
        <title>Signatures of adaptation to obligate biotrophy in the Hyaloperonospora arabidopsidis genome.</title>
        <authorList>
            <person name="Baxter L."/>
            <person name="Tripathy S."/>
            <person name="Ishaque N."/>
            <person name="Boot N."/>
            <person name="Cabral A."/>
            <person name="Kemen E."/>
            <person name="Thines M."/>
            <person name="Ah-Fong A."/>
            <person name="Anderson R."/>
            <person name="Badejoko W."/>
            <person name="Bittner-Eddy P."/>
            <person name="Boore J.L."/>
            <person name="Chibucos M.C."/>
            <person name="Coates M."/>
            <person name="Dehal P."/>
            <person name="Delehaunty K."/>
            <person name="Dong S."/>
            <person name="Downton P."/>
            <person name="Dumas B."/>
            <person name="Fabro G."/>
            <person name="Fronick C."/>
            <person name="Fuerstenberg S.I."/>
            <person name="Fulton L."/>
            <person name="Gaulin E."/>
            <person name="Govers F."/>
            <person name="Hughes L."/>
            <person name="Humphray S."/>
            <person name="Jiang R.H."/>
            <person name="Judelson H."/>
            <person name="Kamoun S."/>
            <person name="Kyung K."/>
            <person name="Meijer H."/>
            <person name="Minx P."/>
            <person name="Morris P."/>
            <person name="Nelson J."/>
            <person name="Phuntumart V."/>
            <person name="Qutob D."/>
            <person name="Rehmany A."/>
            <person name="Rougon-Cardoso A."/>
            <person name="Ryden P."/>
            <person name="Torto-Alalibo T."/>
            <person name="Studholme D."/>
            <person name="Wang Y."/>
            <person name="Win J."/>
            <person name="Wood J."/>
            <person name="Clifton S.W."/>
            <person name="Rogers J."/>
            <person name="Van den Ackerveken G."/>
            <person name="Jones J.D."/>
            <person name="McDowell J.M."/>
            <person name="Beynon J."/>
            <person name="Tyler B.M."/>
        </authorList>
    </citation>
    <scope>NUCLEOTIDE SEQUENCE [LARGE SCALE GENOMIC DNA]</scope>
    <source>
        <strain evidence="3">Emoy2</strain>
    </source>
</reference>
<protein>
    <recommendedName>
        <fullName evidence="4">RxLR effector candidate protein</fullName>
    </recommendedName>
</protein>
<name>M4B662_HYAAE</name>
<evidence type="ECO:0000313" key="2">
    <source>
        <dbReference type="EnsemblProtists" id="HpaP801763"/>
    </source>
</evidence>
<dbReference type="EnsemblProtists" id="HpaT801763">
    <property type="protein sequence ID" value="HpaP801763"/>
    <property type="gene ID" value="HpaG801763"/>
</dbReference>
<dbReference type="Proteomes" id="UP000011713">
    <property type="component" value="Unassembled WGS sequence"/>
</dbReference>
<evidence type="ECO:0000256" key="1">
    <source>
        <dbReference type="SAM" id="SignalP"/>
    </source>
</evidence>
<organism evidence="2 3">
    <name type="scientific">Hyaloperonospora arabidopsidis (strain Emoy2)</name>
    <name type="common">Downy mildew agent</name>
    <name type="synonym">Peronospora arabidopsidis</name>
    <dbReference type="NCBI Taxonomy" id="559515"/>
    <lineage>
        <taxon>Eukaryota</taxon>
        <taxon>Sar</taxon>
        <taxon>Stramenopiles</taxon>
        <taxon>Oomycota</taxon>
        <taxon>Peronosporomycetes</taxon>
        <taxon>Peronosporales</taxon>
        <taxon>Peronosporaceae</taxon>
        <taxon>Hyaloperonospora</taxon>
    </lineage>
</organism>
<feature type="chain" id="PRO_5004048497" description="RxLR effector candidate protein" evidence="1">
    <location>
        <begin position="17"/>
        <end position="233"/>
    </location>
</feature>
<evidence type="ECO:0008006" key="4">
    <source>
        <dbReference type="Google" id="ProtNLM"/>
    </source>
</evidence>